<dbReference type="GO" id="GO:0051537">
    <property type="term" value="F:2 iron, 2 sulfur cluster binding"/>
    <property type="evidence" value="ECO:0007669"/>
    <property type="project" value="InterPro"/>
</dbReference>
<dbReference type="EMBL" id="JAAGNX010000001">
    <property type="protein sequence ID" value="NDV60841.1"/>
    <property type="molecule type" value="Genomic_DNA"/>
</dbReference>
<dbReference type="InterPro" id="IPR012675">
    <property type="entry name" value="Beta-grasp_dom_sf"/>
</dbReference>
<dbReference type="CDD" id="cd00207">
    <property type="entry name" value="fer2"/>
    <property type="match status" value="1"/>
</dbReference>
<feature type="domain" description="2Fe-2S ferredoxin-type" evidence="1">
    <location>
        <begin position="2"/>
        <end position="84"/>
    </location>
</feature>
<dbReference type="RefSeq" id="WP_163961226.1">
    <property type="nucleotide sequence ID" value="NZ_JAAGNX010000001.1"/>
</dbReference>
<dbReference type="PROSITE" id="PS51085">
    <property type="entry name" value="2FE2S_FER_2"/>
    <property type="match status" value="1"/>
</dbReference>
<dbReference type="AlphaFoldDB" id="A0A6B2LWQ1"/>
<dbReference type="InterPro" id="IPR036010">
    <property type="entry name" value="2Fe-2S_ferredoxin-like_sf"/>
</dbReference>
<dbReference type="PANTHER" id="PTHR30212">
    <property type="entry name" value="PROTEIN YIIM"/>
    <property type="match status" value="1"/>
</dbReference>
<dbReference type="PANTHER" id="PTHR30212:SF2">
    <property type="entry name" value="PROTEIN YIIM"/>
    <property type="match status" value="1"/>
</dbReference>
<reference evidence="2 3" key="1">
    <citation type="submission" date="2020-02" db="EMBL/GenBank/DDBJ databases">
        <title>Albibacoteraceae fam. nov., the first described family within the subdivision 4 Verrucomicrobia.</title>
        <authorList>
            <person name="Xi F."/>
        </authorList>
    </citation>
    <scope>NUCLEOTIDE SEQUENCE [LARGE SCALE GENOMIC DNA]</scope>
    <source>
        <strain evidence="2 3">CK1056</strain>
    </source>
</reference>
<dbReference type="Gene3D" id="3.10.20.30">
    <property type="match status" value="1"/>
</dbReference>
<dbReference type="Proteomes" id="UP000478417">
    <property type="component" value="Unassembled WGS sequence"/>
</dbReference>
<evidence type="ECO:0000313" key="2">
    <source>
        <dbReference type="EMBL" id="NDV60841.1"/>
    </source>
</evidence>
<dbReference type="InterPro" id="IPR001041">
    <property type="entry name" value="2Fe-2S_ferredoxin-type"/>
</dbReference>
<name>A0A6B2LWQ1_9BACT</name>
<sequence length="84" mass="8865">MSKVTFKKSGVEAEWTGGQGSLLELAEAKGMELNFGCRMGRCTACQQPLVSGEVDYPAGHQGTPEDGNILMCCSQPKGDVVIDA</sequence>
<organism evidence="2 3">
    <name type="scientific">Oceanipulchritudo coccoides</name>
    <dbReference type="NCBI Taxonomy" id="2706888"/>
    <lineage>
        <taxon>Bacteria</taxon>
        <taxon>Pseudomonadati</taxon>
        <taxon>Verrucomicrobiota</taxon>
        <taxon>Opitutia</taxon>
        <taxon>Puniceicoccales</taxon>
        <taxon>Oceanipulchritudinaceae</taxon>
        <taxon>Oceanipulchritudo</taxon>
    </lineage>
</organism>
<dbReference type="Pfam" id="PF00111">
    <property type="entry name" value="Fer2"/>
    <property type="match status" value="1"/>
</dbReference>
<protein>
    <submittedName>
        <fullName evidence="2">2Fe-2S iron-sulfur cluster binding domain-containing protein</fullName>
    </submittedName>
</protein>
<accession>A0A6B2LWQ1</accession>
<gene>
    <name evidence="2" type="ORF">G0Q06_00075</name>
</gene>
<keyword evidence="3" id="KW-1185">Reference proteome</keyword>
<comment type="caution">
    <text evidence="2">The sequence shown here is derived from an EMBL/GenBank/DDBJ whole genome shotgun (WGS) entry which is preliminary data.</text>
</comment>
<evidence type="ECO:0000259" key="1">
    <source>
        <dbReference type="PROSITE" id="PS51085"/>
    </source>
</evidence>
<proteinExistence type="predicted"/>
<evidence type="ECO:0000313" key="3">
    <source>
        <dbReference type="Proteomes" id="UP000478417"/>
    </source>
</evidence>
<dbReference type="InterPro" id="IPR052353">
    <property type="entry name" value="Benzoxazolinone_Detox_Enz"/>
</dbReference>
<dbReference type="InterPro" id="IPR006058">
    <property type="entry name" value="2Fe2S_fd_BS"/>
</dbReference>
<dbReference type="PROSITE" id="PS00197">
    <property type="entry name" value="2FE2S_FER_1"/>
    <property type="match status" value="1"/>
</dbReference>
<dbReference type="SUPFAM" id="SSF54292">
    <property type="entry name" value="2Fe-2S ferredoxin-like"/>
    <property type="match status" value="1"/>
</dbReference>